<evidence type="ECO:0000259" key="4">
    <source>
        <dbReference type="Pfam" id="PF02016"/>
    </source>
</evidence>
<comment type="similarity">
    <text evidence="1">Belongs to the peptidase S66 family.</text>
</comment>
<dbReference type="Proteomes" id="UP000295418">
    <property type="component" value="Unassembled WGS sequence"/>
</dbReference>
<name>A0A4R4ENA3_9BACL</name>
<evidence type="ECO:0000256" key="1">
    <source>
        <dbReference type="ARBA" id="ARBA00010233"/>
    </source>
</evidence>
<comment type="caution">
    <text evidence="6">The sequence shown here is derived from an EMBL/GenBank/DDBJ whole genome shotgun (WGS) entry which is preliminary data.</text>
</comment>
<dbReference type="AlphaFoldDB" id="A0A4R4ENA3"/>
<evidence type="ECO:0000256" key="2">
    <source>
        <dbReference type="ARBA" id="ARBA00022801"/>
    </source>
</evidence>
<dbReference type="SUPFAM" id="SSF52317">
    <property type="entry name" value="Class I glutamine amidotransferase-like"/>
    <property type="match status" value="1"/>
</dbReference>
<accession>A0A4R4ENA3</accession>
<evidence type="ECO:0000259" key="5">
    <source>
        <dbReference type="Pfam" id="PF17676"/>
    </source>
</evidence>
<dbReference type="Pfam" id="PF17676">
    <property type="entry name" value="Peptidase_S66C"/>
    <property type="match status" value="1"/>
</dbReference>
<keyword evidence="7" id="KW-1185">Reference proteome</keyword>
<dbReference type="CDD" id="cd07062">
    <property type="entry name" value="Peptidase_S66_mccF_like"/>
    <property type="match status" value="1"/>
</dbReference>
<dbReference type="Gene3D" id="3.40.50.10740">
    <property type="entry name" value="Class I glutamine amidotransferase-like"/>
    <property type="match status" value="1"/>
</dbReference>
<evidence type="ECO:0000256" key="3">
    <source>
        <dbReference type="PIRSR" id="PIRSR028757-1"/>
    </source>
</evidence>
<protein>
    <submittedName>
        <fullName evidence="6">LD-carboxypeptidase</fullName>
    </submittedName>
</protein>
<dbReference type="Gene3D" id="3.50.30.60">
    <property type="entry name" value="LD-carboxypeptidase A C-terminal domain-like"/>
    <property type="match status" value="1"/>
</dbReference>
<dbReference type="EMBL" id="SKFG01000002">
    <property type="protein sequence ID" value="TCZ79895.1"/>
    <property type="molecule type" value="Genomic_DNA"/>
</dbReference>
<keyword evidence="6" id="KW-0645">Protease</keyword>
<feature type="active site" description="Charge relay system" evidence="3">
    <location>
        <position position="228"/>
    </location>
</feature>
<evidence type="ECO:0000313" key="7">
    <source>
        <dbReference type="Proteomes" id="UP000295418"/>
    </source>
</evidence>
<dbReference type="PANTHER" id="PTHR30237">
    <property type="entry name" value="MURAMOYLTETRAPEPTIDE CARBOXYPEPTIDASE"/>
    <property type="match status" value="1"/>
</dbReference>
<sequence>MRAPKLQAGDEIRVISPSRSMSITAPYQRVLAQERLEALGFKVTFGKHVLETDDFASSSIASRIEDLHDAFLDPNVKGILTTIGGFNCNQLLNYIDYDMIANNPKRLCGYSDITALNNAILAKTGLISYSGPHFSTLGMLHGNEYTIEYFEKLMMQEGELNIAPPSHWSDDQWYRDQENRIFVPNEGPYVINEGEASGTIIGGNQCTFNLLHGTAYMPSLAGTILFVEDDSIVSPVDFDRDLQSILHQPGFDQVKGLVIGRFQRDSEMTRSLLTQIIHSKRELAGIPVVADVEFGHTTPRITIPIGGQASIKAFDGQVKLTISE</sequence>
<feature type="domain" description="LD-carboxypeptidase C-terminal" evidence="5">
    <location>
        <begin position="197"/>
        <end position="311"/>
    </location>
</feature>
<proteinExistence type="inferred from homology"/>
<dbReference type="RefSeq" id="WP_132416540.1">
    <property type="nucleotide sequence ID" value="NZ_SKFG01000002.1"/>
</dbReference>
<keyword evidence="6" id="KW-0121">Carboxypeptidase</keyword>
<dbReference type="PANTHER" id="PTHR30237:SF6">
    <property type="entry name" value="CARBOXYPEPTIDASE YOCD-RELATED"/>
    <property type="match status" value="1"/>
</dbReference>
<reference evidence="6 7" key="1">
    <citation type="submission" date="2019-03" db="EMBL/GenBank/DDBJ databases">
        <authorList>
            <person name="Kim M.K.M."/>
        </authorList>
    </citation>
    <scope>NUCLEOTIDE SEQUENCE [LARGE SCALE GENOMIC DNA]</scope>
    <source>
        <strain evidence="6 7">18JY21-1</strain>
    </source>
</reference>
<dbReference type="OrthoDB" id="9807329at2"/>
<feature type="active site" description="Charge relay system" evidence="3">
    <location>
        <position position="296"/>
    </location>
</feature>
<dbReference type="InterPro" id="IPR027461">
    <property type="entry name" value="Carboxypeptidase_A_C_sf"/>
</dbReference>
<feature type="active site" description="Nucleophile" evidence="3">
    <location>
        <position position="111"/>
    </location>
</feature>
<dbReference type="InterPro" id="IPR029062">
    <property type="entry name" value="Class_I_gatase-like"/>
</dbReference>
<feature type="domain" description="LD-carboxypeptidase N-terminal" evidence="4">
    <location>
        <begin position="12"/>
        <end position="131"/>
    </location>
</feature>
<dbReference type="PIRSF" id="PIRSF028757">
    <property type="entry name" value="LD-carboxypeptidase"/>
    <property type="match status" value="1"/>
</dbReference>
<keyword evidence="2" id="KW-0378">Hydrolase</keyword>
<evidence type="ECO:0000313" key="6">
    <source>
        <dbReference type="EMBL" id="TCZ79895.1"/>
    </source>
</evidence>
<dbReference type="SUPFAM" id="SSF141986">
    <property type="entry name" value="LD-carboxypeptidase A C-terminal domain-like"/>
    <property type="match status" value="1"/>
</dbReference>
<dbReference type="GO" id="GO:0004180">
    <property type="term" value="F:carboxypeptidase activity"/>
    <property type="evidence" value="ECO:0007669"/>
    <property type="project" value="UniProtKB-KW"/>
</dbReference>
<dbReference type="InterPro" id="IPR027478">
    <property type="entry name" value="LdcA_N"/>
</dbReference>
<organism evidence="6 7">
    <name type="scientific">Paenibacillus albiflavus</name>
    <dbReference type="NCBI Taxonomy" id="2545760"/>
    <lineage>
        <taxon>Bacteria</taxon>
        <taxon>Bacillati</taxon>
        <taxon>Bacillota</taxon>
        <taxon>Bacilli</taxon>
        <taxon>Bacillales</taxon>
        <taxon>Paenibacillaceae</taxon>
        <taxon>Paenibacillus</taxon>
    </lineage>
</organism>
<dbReference type="Pfam" id="PF02016">
    <property type="entry name" value="Peptidase_S66"/>
    <property type="match status" value="1"/>
</dbReference>
<dbReference type="InterPro" id="IPR003507">
    <property type="entry name" value="S66_fam"/>
</dbReference>
<dbReference type="InterPro" id="IPR040921">
    <property type="entry name" value="Peptidase_S66C"/>
</dbReference>
<dbReference type="InterPro" id="IPR040449">
    <property type="entry name" value="Peptidase_S66_N"/>
</dbReference>
<gene>
    <name evidence="6" type="ORF">E0485_03220</name>
</gene>